<evidence type="ECO:0000313" key="2">
    <source>
        <dbReference type="Proteomes" id="UP000704712"/>
    </source>
</evidence>
<sequence>NAMPIRDFVVQDQEQIHVIGLVFQISEKAIQNKGTRRGATIQTNLLSRAKKELYVLPQEGDFLKLFDWTDNDCGQLKDITLIGDIVGFMGSTFFVRKEMICVLENLKDYLKDRIDTIGAVGRQFITIGSAGTGKSCMLTLLCFYLAVARKKPVAWYRHSDDRDLPSVTRLLYEGEFFEWVDENGDMYTVLRVIPASSKPSIKTQHSDLGAFLNPHVRTVFSDVLRCLLSDETEGLLETYYCGSPPIVDFFRNWTVKNVSERTHYWNCLYWKPCATSMLVLQHVTTMVKPEYFQELVSVARQLNDSRLEESGREAHFHSLIRHQESFRFIFCKYEQTDQEKTGVVTCKDKQLQIKLNGKNLRECIADMESWAESPAEMDYWVPTTDLCGTISAVSRYKFSYDMADTDAPLESLAQPFVNKQLPVCYIALLFDDGDKSMDTSISVNSVAIIKGEILRHIPLYVATYEMAAK</sequence>
<comment type="caution">
    <text evidence="1">The sequence shown here is derived from an EMBL/GenBank/DDBJ whole genome shotgun (WGS) entry which is preliminary data.</text>
</comment>
<dbReference type="EMBL" id="JAACNO010000619">
    <property type="protein sequence ID" value="KAF4146338.1"/>
    <property type="molecule type" value="Genomic_DNA"/>
</dbReference>
<evidence type="ECO:0000313" key="1">
    <source>
        <dbReference type="EMBL" id="KAF4146338.1"/>
    </source>
</evidence>
<dbReference type="AlphaFoldDB" id="A0A8S9V739"/>
<name>A0A8S9V739_PHYIN</name>
<gene>
    <name evidence="1" type="ORF">GN958_ATG04461</name>
</gene>
<accession>A0A8S9V739</accession>
<protein>
    <recommendedName>
        <fullName evidence="3">Crinkler (CRN) family protein</fullName>
    </recommendedName>
</protein>
<proteinExistence type="predicted"/>
<evidence type="ECO:0008006" key="3">
    <source>
        <dbReference type="Google" id="ProtNLM"/>
    </source>
</evidence>
<organism evidence="1 2">
    <name type="scientific">Phytophthora infestans</name>
    <name type="common">Potato late blight agent</name>
    <name type="synonym">Botrytis infestans</name>
    <dbReference type="NCBI Taxonomy" id="4787"/>
    <lineage>
        <taxon>Eukaryota</taxon>
        <taxon>Sar</taxon>
        <taxon>Stramenopiles</taxon>
        <taxon>Oomycota</taxon>
        <taxon>Peronosporomycetes</taxon>
        <taxon>Peronosporales</taxon>
        <taxon>Peronosporaceae</taxon>
        <taxon>Phytophthora</taxon>
    </lineage>
</organism>
<reference evidence="1" key="1">
    <citation type="submission" date="2020-03" db="EMBL/GenBank/DDBJ databases">
        <title>Hybrid Assembly of Korean Phytophthora infestans isolates.</title>
        <authorList>
            <person name="Prokchorchik M."/>
            <person name="Lee Y."/>
            <person name="Seo J."/>
            <person name="Cho J.-H."/>
            <person name="Park Y.-E."/>
            <person name="Jang D.-C."/>
            <person name="Im J.-S."/>
            <person name="Choi J.-G."/>
            <person name="Park H.-J."/>
            <person name="Lee G.-B."/>
            <person name="Lee Y.-G."/>
            <person name="Hong S.-Y."/>
            <person name="Cho K."/>
            <person name="Sohn K.H."/>
        </authorList>
    </citation>
    <scope>NUCLEOTIDE SEQUENCE</scope>
    <source>
        <strain evidence="1">KR_2_A2</strain>
    </source>
</reference>
<dbReference type="Proteomes" id="UP000704712">
    <property type="component" value="Unassembled WGS sequence"/>
</dbReference>
<feature type="non-terminal residue" evidence="1">
    <location>
        <position position="469"/>
    </location>
</feature>